<dbReference type="RefSeq" id="WP_048740041.1">
    <property type="nucleotide sequence ID" value="NZ_CP047211.1"/>
</dbReference>
<dbReference type="InterPro" id="IPR052924">
    <property type="entry name" value="OsmC/Ohr_hydroprdx_reductase"/>
</dbReference>
<keyword evidence="1" id="KW-0575">Peroxidase</keyword>
<dbReference type="SUPFAM" id="SSF82784">
    <property type="entry name" value="OsmC-like"/>
    <property type="match status" value="1"/>
</dbReference>
<name>A0ABV7ZL18_9CORY</name>
<evidence type="ECO:0000313" key="1">
    <source>
        <dbReference type="EMBL" id="MFC3849203.1"/>
    </source>
</evidence>
<protein>
    <submittedName>
        <fullName evidence="1">OsmC family protein</fullName>
        <ecNumber evidence="1">1.11.1.-</ecNumber>
    </submittedName>
</protein>
<dbReference type="PANTHER" id="PTHR35368:SF1">
    <property type="entry name" value="HYDROPEROXIDE REDUCTASE"/>
    <property type="match status" value="1"/>
</dbReference>
<keyword evidence="1" id="KW-0560">Oxidoreductase</keyword>
<dbReference type="Pfam" id="PF02566">
    <property type="entry name" value="OsmC"/>
    <property type="match status" value="1"/>
</dbReference>
<dbReference type="EC" id="1.11.1.-" evidence="1"/>
<evidence type="ECO:0000313" key="2">
    <source>
        <dbReference type="Proteomes" id="UP001595751"/>
    </source>
</evidence>
<dbReference type="Gene3D" id="3.30.300.20">
    <property type="match status" value="1"/>
</dbReference>
<dbReference type="PANTHER" id="PTHR35368">
    <property type="entry name" value="HYDROPEROXIDE REDUCTASE"/>
    <property type="match status" value="1"/>
</dbReference>
<organism evidence="1 2">
    <name type="scientific">Corynebacterium hansenii</name>
    <dbReference type="NCBI Taxonomy" id="394964"/>
    <lineage>
        <taxon>Bacteria</taxon>
        <taxon>Bacillati</taxon>
        <taxon>Actinomycetota</taxon>
        <taxon>Actinomycetes</taxon>
        <taxon>Mycobacteriales</taxon>
        <taxon>Corynebacteriaceae</taxon>
        <taxon>Corynebacterium</taxon>
    </lineage>
</organism>
<dbReference type="InterPro" id="IPR003718">
    <property type="entry name" value="OsmC/Ohr_fam"/>
</dbReference>
<comment type="caution">
    <text evidence="1">The sequence shown here is derived from an EMBL/GenBank/DDBJ whole genome shotgun (WGS) entry which is preliminary data.</text>
</comment>
<keyword evidence="2" id="KW-1185">Reference proteome</keyword>
<dbReference type="InterPro" id="IPR015946">
    <property type="entry name" value="KH_dom-like_a/b"/>
</dbReference>
<sequence length="180" mass="18830">MTTVSAKLQGIDAKGLANLAETNKTDPSKGRKVLHAVTRCEAGFRNVTSVRDTADVVVSEPCGLLGDNVAANPSEVVLAALGSCISVGLQANATQRGIALDKIELVLDGDIDISAVWGVGDTDPEKVLGFTDIRIDITLAAEGADEETLKAIADTAIRWSPVVATMTNPVRVHHSTTVEK</sequence>
<dbReference type="GO" id="GO:0004601">
    <property type="term" value="F:peroxidase activity"/>
    <property type="evidence" value="ECO:0007669"/>
    <property type="project" value="UniProtKB-KW"/>
</dbReference>
<proteinExistence type="predicted"/>
<dbReference type="EMBL" id="JBHRZN010000001">
    <property type="protein sequence ID" value="MFC3849203.1"/>
    <property type="molecule type" value="Genomic_DNA"/>
</dbReference>
<accession>A0ABV7ZL18</accession>
<dbReference type="Proteomes" id="UP001595751">
    <property type="component" value="Unassembled WGS sequence"/>
</dbReference>
<reference evidence="2" key="1">
    <citation type="journal article" date="2019" name="Int. J. Syst. Evol. Microbiol.">
        <title>The Global Catalogue of Microorganisms (GCM) 10K type strain sequencing project: providing services to taxonomists for standard genome sequencing and annotation.</title>
        <authorList>
            <consortium name="The Broad Institute Genomics Platform"/>
            <consortium name="The Broad Institute Genome Sequencing Center for Infectious Disease"/>
            <person name="Wu L."/>
            <person name="Ma J."/>
        </authorList>
    </citation>
    <scope>NUCLEOTIDE SEQUENCE [LARGE SCALE GENOMIC DNA]</scope>
    <source>
        <strain evidence="2">CCUG 53252</strain>
    </source>
</reference>
<dbReference type="InterPro" id="IPR036102">
    <property type="entry name" value="OsmC/Ohrsf"/>
</dbReference>
<gene>
    <name evidence="1" type="ORF">ACFORJ_03350</name>
</gene>